<dbReference type="EMBL" id="SOZI01000248">
    <property type="protein sequence ID" value="TNY17097.1"/>
    <property type="molecule type" value="Genomic_DNA"/>
</dbReference>
<proteinExistence type="predicted"/>
<evidence type="ECO:0000313" key="2">
    <source>
        <dbReference type="EMBL" id="TNY17097.1"/>
    </source>
</evidence>
<evidence type="ECO:0000256" key="1">
    <source>
        <dbReference type="SAM" id="MobiDB-lite"/>
    </source>
</evidence>
<feature type="region of interest" description="Disordered" evidence="1">
    <location>
        <begin position="356"/>
        <end position="422"/>
    </location>
</feature>
<evidence type="ECO:0008006" key="4">
    <source>
        <dbReference type="Google" id="ProtNLM"/>
    </source>
</evidence>
<reference evidence="2 3" key="1">
    <citation type="submission" date="2019-03" db="EMBL/GenBank/DDBJ databases">
        <title>Rhodosporidium diobovatum UCD-FST 08-225 genome sequencing, assembly, and annotation.</title>
        <authorList>
            <person name="Fakankun I.U."/>
            <person name="Fristensky B."/>
            <person name="Levin D.B."/>
        </authorList>
    </citation>
    <scope>NUCLEOTIDE SEQUENCE [LARGE SCALE GENOMIC DNA]</scope>
    <source>
        <strain evidence="2 3">UCD-FST 08-225</strain>
    </source>
</reference>
<accession>A0A5C5FJW5</accession>
<comment type="caution">
    <text evidence="2">The sequence shown here is derived from an EMBL/GenBank/DDBJ whole genome shotgun (WGS) entry which is preliminary data.</text>
</comment>
<name>A0A5C5FJW5_9BASI</name>
<gene>
    <name evidence="2" type="ORF">DMC30DRAFT_420118</name>
</gene>
<evidence type="ECO:0000313" key="3">
    <source>
        <dbReference type="Proteomes" id="UP000311382"/>
    </source>
</evidence>
<keyword evidence="3" id="KW-1185">Reference proteome</keyword>
<dbReference type="AlphaFoldDB" id="A0A5C5FJW5"/>
<protein>
    <recommendedName>
        <fullName evidence="4">F-box domain-containing protein</fullName>
    </recommendedName>
</protein>
<organism evidence="2 3">
    <name type="scientific">Rhodotorula diobovata</name>
    <dbReference type="NCBI Taxonomy" id="5288"/>
    <lineage>
        <taxon>Eukaryota</taxon>
        <taxon>Fungi</taxon>
        <taxon>Dikarya</taxon>
        <taxon>Basidiomycota</taxon>
        <taxon>Pucciniomycotina</taxon>
        <taxon>Microbotryomycetes</taxon>
        <taxon>Sporidiobolales</taxon>
        <taxon>Sporidiobolaceae</taxon>
        <taxon>Rhodotorula</taxon>
    </lineage>
</organism>
<dbReference type="Proteomes" id="UP000311382">
    <property type="component" value="Unassembled WGS sequence"/>
</dbReference>
<sequence>MSAAHARGLTRLPEELVDLVCAFVVDFDVKYAIKTLCSLALTSRRLFEPAGRALWHDPSRILATRDAHSAHIFLGRVIRNPALGAHLKRLEGVVDMFICVPALSLDHDYPVVFTNWAFTLLQYCSNVTGLSVWPDPEADWLGQLEHLPRLRHLTVQARHPPVYFDDDDFFSYFNFLAGASAVRLDSLTLRDYYGPRGHTRWAVHLPVTRLELDRYGPQLDEDLIWGPEEWGELFAEPRRFTNLRVVVLANVEIDVSGFEQLCAAAPTLERVDPRHGLWQACKCPGGTCPAASCPDASMDVRLAEALPILPELRFLHIGELLCRGDAILTGALGHPLWPHWQLHRLRINDNGSSITSSSFTSSSRAPSVPAVPSAAPSSPGTFPRYVDAPASPSHLEPGFEARDDSDDEALEADGGYGSDCDVDEADRQWKEYDDEGLWECARERFED</sequence>
<feature type="compositionally biased region" description="Low complexity" evidence="1">
    <location>
        <begin position="356"/>
        <end position="379"/>
    </location>
</feature>
<dbReference type="OrthoDB" id="2530080at2759"/>